<accession>X6MC96</accession>
<dbReference type="InterPro" id="IPR011992">
    <property type="entry name" value="EF-hand-dom_pair"/>
</dbReference>
<dbReference type="PROSITE" id="PS50222">
    <property type="entry name" value="EF_HAND_2"/>
    <property type="match status" value="1"/>
</dbReference>
<dbReference type="InterPro" id="IPR002048">
    <property type="entry name" value="EF_hand_dom"/>
</dbReference>
<reference evidence="2 3" key="1">
    <citation type="journal article" date="2013" name="Curr. Biol.">
        <title>The Genome of the Foraminiferan Reticulomyxa filosa.</title>
        <authorList>
            <person name="Glockner G."/>
            <person name="Hulsmann N."/>
            <person name="Schleicher M."/>
            <person name="Noegel A.A."/>
            <person name="Eichinger L."/>
            <person name="Gallinger C."/>
            <person name="Pawlowski J."/>
            <person name="Sierra R."/>
            <person name="Euteneuer U."/>
            <person name="Pillet L."/>
            <person name="Moustafa A."/>
            <person name="Platzer M."/>
            <person name="Groth M."/>
            <person name="Szafranski K."/>
            <person name="Schliwa M."/>
        </authorList>
    </citation>
    <scope>NUCLEOTIDE SEQUENCE [LARGE SCALE GENOMIC DNA]</scope>
</reference>
<sequence length="264" mass="30737">KKKKIQLPLRAALNIRAVSNVHVSLKDDKSQNVPLMITVDHPQLVERAKVALKKIFKQFAKNKDGTMSHNDMRYYIFACGEGKGSQSIFHNIDQLDANEFLSSCRPSRTSKYFNLLFDDCLTLCDSLILYDAWKLLFRLLTNNAVRSQVSTLAIVEKETDWMKLLQTDNLFRLVYIDALSKNTQQLVIAVVLKMIHMFFLSEIDCIHIMEGLVEQLRDILSSKKKMRKKIKRPRKDKQHSDELDKSQWVNHVQMERIRKTNLSV</sequence>
<comment type="caution">
    <text evidence="2">The sequence shown here is derived from an EMBL/GenBank/DDBJ whole genome shotgun (WGS) entry which is preliminary data.</text>
</comment>
<dbReference type="OrthoDB" id="505607at2759"/>
<protein>
    <recommendedName>
        <fullName evidence="1">EF-hand domain-containing protein</fullName>
    </recommendedName>
</protein>
<dbReference type="AlphaFoldDB" id="X6MC96"/>
<name>X6MC96_RETFI</name>
<feature type="domain" description="EF-hand" evidence="1">
    <location>
        <begin position="47"/>
        <end position="82"/>
    </location>
</feature>
<dbReference type="EMBL" id="ASPP01023277">
    <property type="protein sequence ID" value="ETO10665.1"/>
    <property type="molecule type" value="Genomic_DNA"/>
</dbReference>
<proteinExistence type="predicted"/>
<evidence type="ECO:0000313" key="2">
    <source>
        <dbReference type="EMBL" id="ETO10665.1"/>
    </source>
</evidence>
<gene>
    <name evidence="2" type="ORF">RFI_26712</name>
</gene>
<dbReference type="GO" id="GO:0005509">
    <property type="term" value="F:calcium ion binding"/>
    <property type="evidence" value="ECO:0007669"/>
    <property type="project" value="InterPro"/>
</dbReference>
<feature type="non-terminal residue" evidence="2">
    <location>
        <position position="1"/>
    </location>
</feature>
<dbReference type="Proteomes" id="UP000023152">
    <property type="component" value="Unassembled WGS sequence"/>
</dbReference>
<keyword evidence="3" id="KW-1185">Reference proteome</keyword>
<dbReference type="SUPFAM" id="SSF47473">
    <property type="entry name" value="EF-hand"/>
    <property type="match status" value="1"/>
</dbReference>
<dbReference type="Gene3D" id="1.10.238.10">
    <property type="entry name" value="EF-hand"/>
    <property type="match status" value="1"/>
</dbReference>
<evidence type="ECO:0000259" key="1">
    <source>
        <dbReference type="PROSITE" id="PS50222"/>
    </source>
</evidence>
<evidence type="ECO:0000313" key="3">
    <source>
        <dbReference type="Proteomes" id="UP000023152"/>
    </source>
</evidence>
<organism evidence="2 3">
    <name type="scientific">Reticulomyxa filosa</name>
    <dbReference type="NCBI Taxonomy" id="46433"/>
    <lineage>
        <taxon>Eukaryota</taxon>
        <taxon>Sar</taxon>
        <taxon>Rhizaria</taxon>
        <taxon>Retaria</taxon>
        <taxon>Foraminifera</taxon>
        <taxon>Monothalamids</taxon>
        <taxon>Reticulomyxidae</taxon>
        <taxon>Reticulomyxa</taxon>
    </lineage>
</organism>